<accession>A0A7X2N3E7</accession>
<dbReference type="AlphaFoldDB" id="A0A7X2N3E7"/>
<evidence type="ECO:0000259" key="1">
    <source>
        <dbReference type="Pfam" id="PF13847"/>
    </source>
</evidence>
<dbReference type="PROSITE" id="PS00092">
    <property type="entry name" value="N6_MTASE"/>
    <property type="match status" value="1"/>
</dbReference>
<dbReference type="InterPro" id="IPR050210">
    <property type="entry name" value="tRNA_Adenine-N(6)_MTase"/>
</dbReference>
<dbReference type="PANTHER" id="PTHR47739:SF1">
    <property type="entry name" value="TRNA1(VAL) (ADENINE(37)-N6)-METHYLTRANSFERASE"/>
    <property type="match status" value="1"/>
</dbReference>
<dbReference type="InterPro" id="IPR029063">
    <property type="entry name" value="SAM-dependent_MTases_sf"/>
</dbReference>
<sequence length="222" mass="26377">MRKDYLKYTDIELYQDEDMFKYNSDTTALGMSLEPMKNRSVLDMGCNNGSLLLYAYLKGATQFIGCDIFQKALDLAKLNLEKYTDNIELHCCRVQDLEIDPVDVVICNPPYFKMTRDIKENEYYKRAMFEESMPLEDMFKCFRKFCKDNGVVYTLYPANRFMEFYQMAIQYKMKFMSLRFVYDKKKKFALRFIVKMKIGPMKDINILKPVYIDAGDVIFDED</sequence>
<dbReference type="InterPro" id="IPR002052">
    <property type="entry name" value="DNA_methylase_N6_adenine_CS"/>
</dbReference>
<dbReference type="GO" id="GO:0008168">
    <property type="term" value="F:methyltransferase activity"/>
    <property type="evidence" value="ECO:0007669"/>
    <property type="project" value="UniProtKB-KW"/>
</dbReference>
<keyword evidence="3" id="KW-1185">Reference proteome</keyword>
<dbReference type="PANTHER" id="PTHR47739">
    <property type="entry name" value="TRNA1(VAL) (ADENINE(37)-N6)-METHYLTRANSFERASE"/>
    <property type="match status" value="1"/>
</dbReference>
<gene>
    <name evidence="2" type="ORF">FYJ50_06370</name>
</gene>
<dbReference type="SUPFAM" id="SSF53335">
    <property type="entry name" value="S-adenosyl-L-methionine-dependent methyltransferases"/>
    <property type="match status" value="1"/>
</dbReference>
<evidence type="ECO:0000313" key="3">
    <source>
        <dbReference type="Proteomes" id="UP000470082"/>
    </source>
</evidence>
<protein>
    <submittedName>
        <fullName evidence="2">Methyltransferase domain-containing protein</fullName>
    </submittedName>
</protein>
<feature type="domain" description="Methyltransferase" evidence="1">
    <location>
        <begin position="37"/>
        <end position="152"/>
    </location>
</feature>
<dbReference type="EMBL" id="VUMM01000011">
    <property type="protein sequence ID" value="MSS01721.1"/>
    <property type="molecule type" value="Genomic_DNA"/>
</dbReference>
<name>A0A7X2N3E7_9FIRM</name>
<dbReference type="InterPro" id="IPR025714">
    <property type="entry name" value="Methyltranfer_dom"/>
</dbReference>
<dbReference type="GO" id="GO:0003676">
    <property type="term" value="F:nucleic acid binding"/>
    <property type="evidence" value="ECO:0007669"/>
    <property type="project" value="InterPro"/>
</dbReference>
<keyword evidence="2" id="KW-0808">Transferase</keyword>
<dbReference type="Gene3D" id="3.40.50.150">
    <property type="entry name" value="Vaccinia Virus protein VP39"/>
    <property type="match status" value="1"/>
</dbReference>
<keyword evidence="2" id="KW-0489">Methyltransferase</keyword>
<proteinExistence type="predicted"/>
<dbReference type="RefSeq" id="WP_154460259.1">
    <property type="nucleotide sequence ID" value="NZ_JAQYTQ010000033.1"/>
</dbReference>
<comment type="caution">
    <text evidence="2">The sequence shown here is derived from an EMBL/GenBank/DDBJ whole genome shotgun (WGS) entry which is preliminary data.</text>
</comment>
<evidence type="ECO:0000313" key="2">
    <source>
        <dbReference type="EMBL" id="MSS01721.1"/>
    </source>
</evidence>
<dbReference type="CDD" id="cd02440">
    <property type="entry name" value="AdoMet_MTases"/>
    <property type="match status" value="1"/>
</dbReference>
<organism evidence="2 3">
    <name type="scientific">Floccifex porci</name>
    <dbReference type="NCBI Taxonomy" id="2606629"/>
    <lineage>
        <taxon>Bacteria</taxon>
        <taxon>Bacillati</taxon>
        <taxon>Bacillota</taxon>
        <taxon>Erysipelotrichia</taxon>
        <taxon>Erysipelotrichales</taxon>
        <taxon>Erysipelotrichaceae</taxon>
        <taxon>Floccifex</taxon>
    </lineage>
</organism>
<dbReference type="GO" id="GO:0032259">
    <property type="term" value="P:methylation"/>
    <property type="evidence" value="ECO:0007669"/>
    <property type="project" value="UniProtKB-KW"/>
</dbReference>
<dbReference type="Pfam" id="PF13847">
    <property type="entry name" value="Methyltransf_31"/>
    <property type="match status" value="1"/>
</dbReference>
<reference evidence="2 3" key="1">
    <citation type="submission" date="2019-08" db="EMBL/GenBank/DDBJ databases">
        <title>In-depth cultivation of the pig gut microbiome towards novel bacterial diversity and tailored functional studies.</title>
        <authorList>
            <person name="Wylensek D."/>
            <person name="Hitch T.C.A."/>
            <person name="Clavel T."/>
        </authorList>
    </citation>
    <scope>NUCLEOTIDE SEQUENCE [LARGE SCALE GENOMIC DNA]</scope>
    <source>
        <strain evidence="2 3">LKV-178-WT-2G</strain>
    </source>
</reference>
<dbReference type="Proteomes" id="UP000470082">
    <property type="component" value="Unassembled WGS sequence"/>
</dbReference>